<proteinExistence type="predicted"/>
<reference evidence="1 2" key="1">
    <citation type="submission" date="2013-02" db="EMBL/GenBank/DDBJ databases">
        <title>The Genome Annotation of Plasmodium falciparum CAMP/Malaysia.</title>
        <authorList>
            <consortium name="The Broad Institute Genome Sequencing Platform"/>
            <consortium name="The Broad Institute Genome Sequencing Center for Infectious Disease"/>
            <person name="Neafsey D."/>
            <person name="Hoffman S."/>
            <person name="Volkman S."/>
            <person name="Rosenthal P."/>
            <person name="Walker B."/>
            <person name="Young S.K."/>
            <person name="Zeng Q."/>
            <person name="Gargeya S."/>
            <person name="Fitzgerald M."/>
            <person name="Haas B."/>
            <person name="Abouelleil A."/>
            <person name="Allen A.W."/>
            <person name="Alvarado L."/>
            <person name="Arachchi H.M."/>
            <person name="Berlin A.M."/>
            <person name="Chapman S.B."/>
            <person name="Gainer-Dewar J."/>
            <person name="Goldberg J."/>
            <person name="Griggs A."/>
            <person name="Gujja S."/>
            <person name="Hansen M."/>
            <person name="Howarth C."/>
            <person name="Imamovic A."/>
            <person name="Ireland A."/>
            <person name="Larimer J."/>
            <person name="McCowan C."/>
            <person name="Murphy C."/>
            <person name="Pearson M."/>
            <person name="Poon T.W."/>
            <person name="Priest M."/>
            <person name="Roberts A."/>
            <person name="Saif S."/>
            <person name="Shea T."/>
            <person name="Sisk P."/>
            <person name="Sykes S."/>
            <person name="Wortman J."/>
            <person name="Nusbaum C."/>
            <person name="Birren B."/>
        </authorList>
    </citation>
    <scope>NUCLEOTIDE SEQUENCE [LARGE SCALE GENOMIC DNA]</scope>
    <source>
        <strain evidence="1 2">CAMP/Malaysia</strain>
    </source>
</reference>
<name>A0A024XEP0_PLAFC</name>
<protein>
    <submittedName>
        <fullName evidence="1">Uncharacterized protein</fullName>
    </submittedName>
</protein>
<evidence type="ECO:0000313" key="1">
    <source>
        <dbReference type="EMBL" id="ETW63909.1"/>
    </source>
</evidence>
<reference evidence="1 2" key="2">
    <citation type="submission" date="2013-02" db="EMBL/GenBank/DDBJ databases">
        <title>The Genome Sequence of Plasmodium falciparum CAMP/Malaysia.</title>
        <authorList>
            <consortium name="The Broad Institute Genome Sequencing Platform"/>
            <consortium name="The Broad Institute Genome Sequencing Center for Infectious Disease"/>
            <person name="Neafsey D."/>
            <person name="Cheeseman I."/>
            <person name="Volkman S."/>
            <person name="Adams J."/>
            <person name="Walker B."/>
            <person name="Young S.K."/>
            <person name="Zeng Q."/>
            <person name="Gargeya S."/>
            <person name="Fitzgerald M."/>
            <person name="Haas B."/>
            <person name="Abouelleil A."/>
            <person name="Alvarado L."/>
            <person name="Arachchi H.M."/>
            <person name="Berlin A.M."/>
            <person name="Chapman S.B."/>
            <person name="Dewar J."/>
            <person name="Goldberg J."/>
            <person name="Griggs A."/>
            <person name="Gujja S."/>
            <person name="Hansen M."/>
            <person name="Howarth C."/>
            <person name="Imamovic A."/>
            <person name="Larimer J."/>
            <person name="McCowan C."/>
            <person name="Murphy C."/>
            <person name="Neiman D."/>
            <person name="Pearson M."/>
            <person name="Priest M."/>
            <person name="Roberts A."/>
            <person name="Saif S."/>
            <person name="Shea T."/>
            <person name="Sisk P."/>
            <person name="Sykes S."/>
            <person name="Wortman J."/>
            <person name="Nusbaum C."/>
            <person name="Birren B."/>
        </authorList>
    </citation>
    <scope>NUCLEOTIDE SEQUENCE [LARGE SCALE GENOMIC DNA]</scope>
    <source>
        <strain evidence="1 2">CAMP/Malaysia</strain>
    </source>
</reference>
<organism evidence="1 2">
    <name type="scientific">Plasmodium falciparum (isolate Camp / Malaysia)</name>
    <dbReference type="NCBI Taxonomy" id="5835"/>
    <lineage>
        <taxon>Eukaryota</taxon>
        <taxon>Sar</taxon>
        <taxon>Alveolata</taxon>
        <taxon>Apicomplexa</taxon>
        <taxon>Aconoidasida</taxon>
        <taxon>Haemosporida</taxon>
        <taxon>Plasmodiidae</taxon>
        <taxon>Plasmodium</taxon>
        <taxon>Plasmodium (Laverania)</taxon>
    </lineage>
</organism>
<dbReference type="OMA" id="VACNGTF"/>
<gene>
    <name evidence="1" type="ORF">PFMC_00144</name>
</gene>
<dbReference type="Proteomes" id="UP000030694">
    <property type="component" value="Unassembled WGS sequence"/>
</dbReference>
<evidence type="ECO:0000313" key="2">
    <source>
        <dbReference type="Proteomes" id="UP000030694"/>
    </source>
</evidence>
<accession>A0A024XEP0</accession>
<dbReference type="EMBL" id="KI927459">
    <property type="protein sequence ID" value="ETW63909.1"/>
    <property type="molecule type" value="Genomic_DNA"/>
</dbReference>
<sequence>MSVYGIFLKSFKLYSCNNSIIILEYMLGYLFDKYYKSYYDIYNKKKVACNGTFTCYVDLNSNLIIQLPMKEYIFLMEINVVLYYKKYNHILG</sequence>
<dbReference type="AlphaFoldDB" id="A0A024XEP0"/>